<dbReference type="OrthoDB" id="372487at2759"/>
<evidence type="ECO:0000256" key="5">
    <source>
        <dbReference type="ARBA" id="ARBA00022839"/>
    </source>
</evidence>
<dbReference type="Gene3D" id="1.25.40.1050">
    <property type="match status" value="1"/>
</dbReference>
<dbReference type="GO" id="GO:0006397">
    <property type="term" value="P:mRNA processing"/>
    <property type="evidence" value="ECO:0007669"/>
    <property type="project" value="UniProtKB-KW"/>
</dbReference>
<dbReference type="EMBL" id="JAGTXO010000046">
    <property type="protein sequence ID" value="KAG8458895.1"/>
    <property type="molecule type" value="Genomic_DNA"/>
</dbReference>
<keyword evidence="4" id="KW-0378">Hydrolase</keyword>
<keyword evidence="3" id="KW-0540">Nuclease</keyword>
<feature type="region of interest" description="Disordered" evidence="6">
    <location>
        <begin position="812"/>
        <end position="842"/>
    </location>
</feature>
<protein>
    <recommendedName>
        <fullName evidence="7">R3H domain-containing protein</fullName>
    </recommendedName>
</protein>
<keyword evidence="2" id="KW-0507">mRNA processing</keyword>
<dbReference type="Pfam" id="PF01424">
    <property type="entry name" value="R3H"/>
    <property type="match status" value="1"/>
</dbReference>
<dbReference type="Pfam" id="PF17846">
    <property type="entry name" value="XRN_M"/>
    <property type="match status" value="2"/>
</dbReference>
<name>A0A8J5X9B8_DIALT</name>
<dbReference type="FunFam" id="3.40.50.12390:FF:000003">
    <property type="entry name" value="5'-3' exoribonuclease"/>
    <property type="match status" value="1"/>
</dbReference>
<feature type="domain" description="R3H" evidence="7">
    <location>
        <begin position="507"/>
        <end position="575"/>
    </location>
</feature>
<evidence type="ECO:0000313" key="8">
    <source>
        <dbReference type="EMBL" id="KAG8458895.1"/>
    </source>
</evidence>
<dbReference type="SMART" id="SM00393">
    <property type="entry name" value="R3H"/>
    <property type="match status" value="1"/>
</dbReference>
<sequence length="1213" mass="129573">MKVVAAAQPRAMGVPAFFKWLSTKYPKIVVDVLEEYQRWVDGERVPVDTSQPNPNGIEFDNLFLDMNGIIHPASHPEDRPAPKTEDDMYLCIADYLERVFACVRPRKLLFMAIDGVAPRAKMNQQRSRRFKSDAERREARRVEDDVRAEWEAEGRELPPRAEGFDSNVITPGTPFMHKLALFLRAFICHKQSTDEGWRHLRVILSDASVPGEGEHKIMEYIRQQRALPGYDPNTYHALHGLDADLIMLALATHEPYFCILREYVGKGSREGPKKGAESLEAQIATAQRGEFGEQLDARGAAGAAGGGGGGGAPPTPFQFLHVHVLREYLHREFTESRFCAPEVFNFERLIDDFVFLCFFVGNDFLPHVPSLEIREGAIDTLLDVYRTLFARPGGGYLCDGAQVDLRRVQLLTVEVAALEEGLLRKRRENEQREEGRRAQRLQDVAMRTAERRHLALLAEAAQTPAQIALNGGGGAAAIGVKRSRDEGGGCGLGLGFGCARQSGGSSDDKLLRLFETIKQFATSDDGDGEARSFELPASLSGFERRMAHQYCDELGLEHPTVGQEPNRKIVLSKKGGGRAGGAPAADGSARAGGDFSLELKALLRSNAEVAEPVDAVELGKEGWRERYYSQKLGDGWRDELERMCTEYVRGLCWVMGYYYDGCPSWHWFYPYHYAPFATDLVQAIALEDVSTSFELGTPFRPLEQLMAVLPPGSAHALPPALAALMVDEASPLAPIYPLSFDCDMNGKRFAWQAVVLLPFIDQELLLCAVRAVEHTLSPDERARNALGQTLVFVSEAHPMARPLIQLMDSADAEPAHDDAAGADASGAAEGAPAAAARRRAPARRVQLTMKLSRGMGGAISAVACAPRIGSAYALPPFRGERAQAALQPFETRATYGAYHLPPRAAHRPQLLPGVQLPRSTLSAYDRPSFGRYTPARRQPPSQQLPLHGCGLSAAQLLAHSLPQPPMPPGAMAALGACATARPAQPPRPAGGYGCGLAPQPPPPPQPRSAAHAWLSYQQQQQRQASASCGCRAQPPPGPPPGYAAGGCASAPLGCGCAYGAQPCAYGGAYGGGARAHAAAQPAFQLPAPRPACIAPQCSYQRGSGSGGGGSAPAAGGALGARARPPPGAPPPQLGFGAAQAAGAGFGAACAPRAAGLPAPVPRPPAAPTVGLGLGVGLGVAPAARPRAPGPAAATPSANLAAAALLREQLLMKK</sequence>
<gene>
    <name evidence="8" type="ORF">KFE25_004229</name>
</gene>
<dbReference type="InterPro" id="IPR004859">
    <property type="entry name" value="Xrn1_N"/>
</dbReference>
<dbReference type="Gene3D" id="3.40.50.12390">
    <property type="match status" value="2"/>
</dbReference>
<dbReference type="GO" id="GO:0005634">
    <property type="term" value="C:nucleus"/>
    <property type="evidence" value="ECO:0007669"/>
    <property type="project" value="TreeGrafter"/>
</dbReference>
<dbReference type="GO" id="GO:0003723">
    <property type="term" value="F:RNA binding"/>
    <property type="evidence" value="ECO:0007669"/>
    <property type="project" value="TreeGrafter"/>
</dbReference>
<evidence type="ECO:0000256" key="6">
    <source>
        <dbReference type="SAM" id="MobiDB-lite"/>
    </source>
</evidence>
<dbReference type="InterPro" id="IPR001374">
    <property type="entry name" value="R3H_dom"/>
</dbReference>
<proteinExistence type="inferred from homology"/>
<keyword evidence="5" id="KW-0269">Exonuclease</keyword>
<comment type="caution">
    <text evidence="8">The sequence shown here is derived from an EMBL/GenBank/DDBJ whole genome shotgun (WGS) entry which is preliminary data.</text>
</comment>
<feature type="region of interest" description="Disordered" evidence="6">
    <location>
        <begin position="988"/>
        <end position="1016"/>
    </location>
</feature>
<dbReference type="Gene3D" id="3.30.1370.50">
    <property type="entry name" value="R3H-like domain"/>
    <property type="match status" value="1"/>
</dbReference>
<accession>A0A8J5X9B8</accession>
<feature type="region of interest" description="Disordered" evidence="6">
    <location>
        <begin position="1103"/>
        <end position="1134"/>
    </location>
</feature>
<feature type="compositionally biased region" description="Pro residues" evidence="6">
    <location>
        <begin position="1123"/>
        <end position="1132"/>
    </location>
</feature>
<dbReference type="Pfam" id="PF03159">
    <property type="entry name" value="XRN_N"/>
    <property type="match status" value="1"/>
</dbReference>
<evidence type="ECO:0000256" key="4">
    <source>
        <dbReference type="ARBA" id="ARBA00022801"/>
    </source>
</evidence>
<dbReference type="InterPro" id="IPR027073">
    <property type="entry name" value="5_3_exoribonuclease"/>
</dbReference>
<comment type="similarity">
    <text evidence="1">Belongs to the 5'-3' exonuclease family. XRN2/RAT1 subfamily.</text>
</comment>
<reference evidence="8" key="1">
    <citation type="submission" date="2021-05" db="EMBL/GenBank/DDBJ databases">
        <title>The genome of the haptophyte Pavlova lutheri (Diacronema luteri, Pavlovales) - a model for lipid biosynthesis in eukaryotic algae.</title>
        <authorList>
            <person name="Hulatt C.J."/>
            <person name="Posewitz M.C."/>
        </authorList>
    </citation>
    <scope>NUCLEOTIDE SEQUENCE</scope>
    <source>
        <strain evidence="8">NIVA-4/92</strain>
    </source>
</reference>
<evidence type="ECO:0000259" key="7">
    <source>
        <dbReference type="PROSITE" id="PS51061"/>
    </source>
</evidence>
<dbReference type="OMA" id="WVALYYY"/>
<dbReference type="CDD" id="cd18673">
    <property type="entry name" value="PIN_XRN1-2-like"/>
    <property type="match status" value="1"/>
</dbReference>
<dbReference type="PROSITE" id="PS51061">
    <property type="entry name" value="R3H"/>
    <property type="match status" value="1"/>
</dbReference>
<dbReference type="PANTHER" id="PTHR12341:SF41">
    <property type="entry name" value="5'-3' EXORIBONUCLEASE 2"/>
    <property type="match status" value="1"/>
</dbReference>
<dbReference type="GO" id="GO:0004534">
    <property type="term" value="F:5'-3' RNA exonuclease activity"/>
    <property type="evidence" value="ECO:0007669"/>
    <property type="project" value="TreeGrafter"/>
</dbReference>
<organism evidence="8 9">
    <name type="scientific">Diacronema lutheri</name>
    <name type="common">Unicellular marine alga</name>
    <name type="synonym">Monochrysis lutheri</name>
    <dbReference type="NCBI Taxonomy" id="2081491"/>
    <lineage>
        <taxon>Eukaryota</taxon>
        <taxon>Haptista</taxon>
        <taxon>Haptophyta</taxon>
        <taxon>Pavlovophyceae</taxon>
        <taxon>Pavlovales</taxon>
        <taxon>Pavlovaceae</taxon>
        <taxon>Diacronema</taxon>
    </lineage>
</organism>
<dbReference type="SUPFAM" id="SSF82708">
    <property type="entry name" value="R3H domain"/>
    <property type="match status" value="1"/>
</dbReference>
<feature type="compositionally biased region" description="Low complexity" evidence="6">
    <location>
        <begin position="821"/>
        <end position="835"/>
    </location>
</feature>
<dbReference type="InterPro" id="IPR041412">
    <property type="entry name" value="Xrn1_helical"/>
</dbReference>
<dbReference type="Proteomes" id="UP000751190">
    <property type="component" value="Unassembled WGS sequence"/>
</dbReference>
<dbReference type="CDD" id="cd02325">
    <property type="entry name" value="R3H"/>
    <property type="match status" value="1"/>
</dbReference>
<evidence type="ECO:0000256" key="2">
    <source>
        <dbReference type="ARBA" id="ARBA00022664"/>
    </source>
</evidence>
<dbReference type="GO" id="GO:0000956">
    <property type="term" value="P:nuclear-transcribed mRNA catabolic process"/>
    <property type="evidence" value="ECO:0007669"/>
    <property type="project" value="TreeGrafter"/>
</dbReference>
<evidence type="ECO:0000256" key="1">
    <source>
        <dbReference type="ARBA" id="ARBA00006994"/>
    </source>
</evidence>
<dbReference type="InterPro" id="IPR036867">
    <property type="entry name" value="R3H_dom_sf"/>
</dbReference>
<dbReference type="PANTHER" id="PTHR12341">
    <property type="entry name" value="5'-&gt;3' EXORIBONUCLEASE"/>
    <property type="match status" value="1"/>
</dbReference>
<feature type="compositionally biased region" description="Low complexity" evidence="6">
    <location>
        <begin position="1111"/>
        <end position="1122"/>
    </location>
</feature>
<keyword evidence="9" id="KW-1185">Reference proteome</keyword>
<evidence type="ECO:0000256" key="3">
    <source>
        <dbReference type="ARBA" id="ARBA00022722"/>
    </source>
</evidence>
<evidence type="ECO:0000313" key="9">
    <source>
        <dbReference type="Proteomes" id="UP000751190"/>
    </source>
</evidence>
<dbReference type="AlphaFoldDB" id="A0A8J5X9B8"/>